<name>A0A1H5V3R0_9RHOB</name>
<dbReference type="Pfam" id="PF01381">
    <property type="entry name" value="HTH_3"/>
    <property type="match status" value="1"/>
</dbReference>
<dbReference type="PANTHER" id="PTHR46558:SF11">
    <property type="entry name" value="HTH-TYPE TRANSCRIPTIONAL REGULATOR XRE"/>
    <property type="match status" value="1"/>
</dbReference>
<evidence type="ECO:0000259" key="2">
    <source>
        <dbReference type="PROSITE" id="PS50943"/>
    </source>
</evidence>
<feature type="domain" description="HTH cro/C1-type" evidence="2">
    <location>
        <begin position="9"/>
        <end position="63"/>
    </location>
</feature>
<dbReference type="SUPFAM" id="SSF47413">
    <property type="entry name" value="lambda repressor-like DNA-binding domains"/>
    <property type="match status" value="1"/>
</dbReference>
<gene>
    <name evidence="3" type="ORF">SAMN05421751_105127</name>
</gene>
<dbReference type="Proteomes" id="UP000236742">
    <property type="component" value="Unassembled WGS sequence"/>
</dbReference>
<dbReference type="InterPro" id="IPR001387">
    <property type="entry name" value="Cro/C1-type_HTH"/>
</dbReference>
<dbReference type="OrthoDB" id="3034420at2"/>
<accession>A0A1H5V3R0</accession>
<proteinExistence type="predicted"/>
<dbReference type="CDD" id="cd00093">
    <property type="entry name" value="HTH_XRE"/>
    <property type="match status" value="1"/>
</dbReference>
<dbReference type="EMBL" id="FNVD01000005">
    <property type="protein sequence ID" value="SEF81820.1"/>
    <property type="molecule type" value="Genomic_DNA"/>
</dbReference>
<dbReference type="PANTHER" id="PTHR46558">
    <property type="entry name" value="TRACRIPTIONAL REGULATORY PROTEIN-RELATED-RELATED"/>
    <property type="match status" value="1"/>
</dbReference>
<keyword evidence="1" id="KW-0238">DNA-binding</keyword>
<dbReference type="SMART" id="SM00530">
    <property type="entry name" value="HTH_XRE"/>
    <property type="match status" value="1"/>
</dbReference>
<evidence type="ECO:0000313" key="3">
    <source>
        <dbReference type="EMBL" id="SEF81820.1"/>
    </source>
</evidence>
<protein>
    <submittedName>
        <fullName evidence="3">Putative transcriptional regulator</fullName>
    </submittedName>
</protein>
<evidence type="ECO:0000313" key="4">
    <source>
        <dbReference type="Proteomes" id="UP000236742"/>
    </source>
</evidence>
<dbReference type="Gene3D" id="1.10.260.40">
    <property type="entry name" value="lambda repressor-like DNA-binding domains"/>
    <property type="match status" value="1"/>
</dbReference>
<dbReference type="InterPro" id="IPR010982">
    <property type="entry name" value="Lambda_DNA-bd_dom_sf"/>
</dbReference>
<sequence>MIRALNNRLKPLRLAAGLTQAELADRIGASRKTINTIENGVFVPSTVLALRIAAVLGCRVEDIFSLPPDDPARARRGS</sequence>
<reference evidence="3 4" key="1">
    <citation type="submission" date="2016-10" db="EMBL/GenBank/DDBJ databases">
        <authorList>
            <person name="de Groot N.N."/>
        </authorList>
    </citation>
    <scope>NUCLEOTIDE SEQUENCE [LARGE SCALE GENOMIC DNA]</scope>
    <source>
        <strain evidence="3 4">DSM 23413</strain>
    </source>
</reference>
<dbReference type="RefSeq" id="WP_104007580.1">
    <property type="nucleotide sequence ID" value="NZ_FNVD01000005.1"/>
</dbReference>
<dbReference type="GO" id="GO:0003677">
    <property type="term" value="F:DNA binding"/>
    <property type="evidence" value="ECO:0007669"/>
    <property type="project" value="UniProtKB-KW"/>
</dbReference>
<evidence type="ECO:0000256" key="1">
    <source>
        <dbReference type="ARBA" id="ARBA00023125"/>
    </source>
</evidence>
<organism evidence="3 4">
    <name type="scientific">Jhaorihella thermophila</name>
    <dbReference type="NCBI Taxonomy" id="488547"/>
    <lineage>
        <taxon>Bacteria</taxon>
        <taxon>Pseudomonadati</taxon>
        <taxon>Pseudomonadota</taxon>
        <taxon>Alphaproteobacteria</taxon>
        <taxon>Rhodobacterales</taxon>
        <taxon>Paracoccaceae</taxon>
        <taxon>Jhaorihella</taxon>
    </lineage>
</organism>
<keyword evidence="4" id="KW-1185">Reference proteome</keyword>
<dbReference type="AlphaFoldDB" id="A0A1H5V3R0"/>
<dbReference type="PROSITE" id="PS50943">
    <property type="entry name" value="HTH_CROC1"/>
    <property type="match status" value="1"/>
</dbReference>